<dbReference type="Pfam" id="PF06985">
    <property type="entry name" value="HET"/>
    <property type="match status" value="1"/>
</dbReference>
<evidence type="ECO:0000313" key="6">
    <source>
        <dbReference type="EMBL" id="CAG8503288.1"/>
    </source>
</evidence>
<comment type="caution">
    <text evidence="6">The sequence shown here is derived from an EMBL/GenBank/DDBJ whole genome shotgun (WGS) entry which is preliminary data.</text>
</comment>
<dbReference type="GO" id="GO:0035591">
    <property type="term" value="F:signaling adaptor activity"/>
    <property type="evidence" value="ECO:0007669"/>
    <property type="project" value="TreeGrafter"/>
</dbReference>
<keyword evidence="2" id="KW-0677">Repeat</keyword>
<keyword evidence="1" id="KW-0433">Leucine-rich repeat</keyword>
<evidence type="ECO:0000256" key="2">
    <source>
        <dbReference type="ARBA" id="ARBA00022737"/>
    </source>
</evidence>
<name>A0A9N8ZQ03_9GLOM</name>
<keyword evidence="3" id="KW-0175">Coiled coil</keyword>
<evidence type="ECO:0000313" key="7">
    <source>
        <dbReference type="Proteomes" id="UP000789572"/>
    </source>
</evidence>
<dbReference type="AlphaFoldDB" id="A0A9N8ZQ03"/>
<gene>
    <name evidence="6" type="ORF">POCULU_LOCUS2685</name>
</gene>
<dbReference type="InterPro" id="IPR032675">
    <property type="entry name" value="LRR_dom_sf"/>
</dbReference>
<dbReference type="Gene3D" id="3.80.10.10">
    <property type="entry name" value="Ribonuclease Inhibitor"/>
    <property type="match status" value="1"/>
</dbReference>
<feature type="coiled-coil region" evidence="3">
    <location>
        <begin position="445"/>
        <end position="475"/>
    </location>
</feature>
<feature type="region of interest" description="Disordered" evidence="4">
    <location>
        <begin position="47"/>
        <end position="67"/>
    </location>
</feature>
<sequence length="771" mass="88945">MEFGLEPEEVDFADWLKKKYNVTAEEFLGDDDREELRSRYKKELEEEGVARENNINSSNEFVSEEENDENKLEIKAKEKYKDKIIKLVNAQGYLDENYSVEERDEVVEIFIDGKNLEGDLKIEGFSNLESVNKEEIKKDKYNHFVGSLSSLKALTDLEELDISNTDINQVDVKDLPEKLSISKFCCSKEERPESGVKDIQEELYSYLTKKRLNEMYPDKSATKSIDLCEQKLKGCLDLSEYRNLEVLDCHSNELTSIDISKNKELKKLDCSNNKLKEVNLEHNVNLKELYCGGNELEKLDISKNSNLTSLDCEKDNQLTELLGIENCDKLTDLKFEEDNNGLSEKDIGQETKEKKRQDITELDISSKELEGEIRLEDFEGLQYLTCHNNQLIKIDLSDCPKLVGLDCRNNKLTELKFNADCNLKELRASDLKNLNELVKINIFKVKGENSSQEKLEEELEKLKDNKEMLKKLEKVYCHRSNKREVNINEKKDSEEKSIIPEIPEMKKTELKSNTKKTETKSSLDNYLGRDSEGDFYDIKKLRESNQSAISSHESTHDEIKAIVKLPIFSSFEDSKVEKGGQEDYFRSEITSENELPPSELPRRLCEIGEDNLSKELEESEEEMLTETELENRKITVKTRVECIDDANPENAQERLSPGGVKSLDKALKTLKVLNEFHLFKNKKGEKKIKYLWMDQMCINQNSLDEKEHEVPMMRQYYGNSTVTLVAIHDSIGKETMKKLLDSFEPGKAGLIYPNEIVKNSLPILKKIIGSN</sequence>
<keyword evidence="7" id="KW-1185">Reference proteome</keyword>
<dbReference type="InterPro" id="IPR052574">
    <property type="entry name" value="CDIRP"/>
</dbReference>
<dbReference type="InterPro" id="IPR010730">
    <property type="entry name" value="HET"/>
</dbReference>
<evidence type="ECO:0000256" key="1">
    <source>
        <dbReference type="ARBA" id="ARBA00022614"/>
    </source>
</evidence>
<dbReference type="PANTHER" id="PTHR47566">
    <property type="match status" value="1"/>
</dbReference>
<dbReference type="Proteomes" id="UP000789572">
    <property type="component" value="Unassembled WGS sequence"/>
</dbReference>
<dbReference type="OrthoDB" id="2449544at2759"/>
<dbReference type="PANTHER" id="PTHR47566:SF1">
    <property type="entry name" value="PROTEIN NUD1"/>
    <property type="match status" value="1"/>
</dbReference>
<dbReference type="EMBL" id="CAJVPJ010000262">
    <property type="protein sequence ID" value="CAG8503288.1"/>
    <property type="molecule type" value="Genomic_DNA"/>
</dbReference>
<evidence type="ECO:0000256" key="3">
    <source>
        <dbReference type="SAM" id="Coils"/>
    </source>
</evidence>
<dbReference type="SUPFAM" id="SSF52058">
    <property type="entry name" value="L domain-like"/>
    <property type="match status" value="1"/>
</dbReference>
<evidence type="ECO:0000256" key="4">
    <source>
        <dbReference type="SAM" id="MobiDB-lite"/>
    </source>
</evidence>
<protein>
    <submittedName>
        <fullName evidence="6">5425_t:CDS:1</fullName>
    </submittedName>
</protein>
<accession>A0A9N8ZQ03</accession>
<feature type="compositionally biased region" description="Low complexity" evidence="4">
    <location>
        <begin position="52"/>
        <end position="61"/>
    </location>
</feature>
<feature type="domain" description="Heterokaryon incompatibility" evidence="5">
    <location>
        <begin position="685"/>
        <end position="734"/>
    </location>
</feature>
<proteinExistence type="predicted"/>
<reference evidence="6" key="1">
    <citation type="submission" date="2021-06" db="EMBL/GenBank/DDBJ databases">
        <authorList>
            <person name="Kallberg Y."/>
            <person name="Tangrot J."/>
            <person name="Rosling A."/>
        </authorList>
    </citation>
    <scope>NUCLEOTIDE SEQUENCE</scope>
    <source>
        <strain evidence="6">IA702</strain>
    </source>
</reference>
<evidence type="ECO:0000259" key="5">
    <source>
        <dbReference type="Pfam" id="PF06985"/>
    </source>
</evidence>
<organism evidence="6 7">
    <name type="scientific">Paraglomus occultum</name>
    <dbReference type="NCBI Taxonomy" id="144539"/>
    <lineage>
        <taxon>Eukaryota</taxon>
        <taxon>Fungi</taxon>
        <taxon>Fungi incertae sedis</taxon>
        <taxon>Mucoromycota</taxon>
        <taxon>Glomeromycotina</taxon>
        <taxon>Glomeromycetes</taxon>
        <taxon>Paraglomerales</taxon>
        <taxon>Paraglomeraceae</taxon>
        <taxon>Paraglomus</taxon>
    </lineage>
</organism>